<gene>
    <name evidence="2" type="ORF">M378DRAFT_56114</name>
</gene>
<feature type="non-terminal residue" evidence="2">
    <location>
        <position position="1"/>
    </location>
</feature>
<sequence length="131" mass="14895">WTLDDDKILLDVLREQKVAGNQSESGWKPQVWTAVAQALKDRGKESKGEKTATKCQDHFSNLKKNYKEVDKLQHLSGFGWDNEKKLVTATEAVWEAYLAVTRWRKTSFPLYDEMYFLVDGIIATGAGGFHA</sequence>
<dbReference type="STRING" id="946122.A0A0C2SYB5"/>
<dbReference type="InterPro" id="IPR024752">
    <property type="entry name" value="Myb/SANT-like_dom"/>
</dbReference>
<dbReference type="Pfam" id="PF12776">
    <property type="entry name" value="Myb_DNA-bind_3"/>
    <property type="match status" value="1"/>
</dbReference>
<dbReference type="HOGENOM" id="CLU_082499_1_2_1"/>
<reference evidence="2 3" key="1">
    <citation type="submission" date="2014-04" db="EMBL/GenBank/DDBJ databases">
        <title>Evolutionary Origins and Diversification of the Mycorrhizal Mutualists.</title>
        <authorList>
            <consortium name="DOE Joint Genome Institute"/>
            <consortium name="Mycorrhizal Genomics Consortium"/>
            <person name="Kohler A."/>
            <person name="Kuo A."/>
            <person name="Nagy L.G."/>
            <person name="Floudas D."/>
            <person name="Copeland A."/>
            <person name="Barry K.W."/>
            <person name="Cichocki N."/>
            <person name="Veneault-Fourrey C."/>
            <person name="LaButti K."/>
            <person name="Lindquist E.A."/>
            <person name="Lipzen A."/>
            <person name="Lundell T."/>
            <person name="Morin E."/>
            <person name="Murat C."/>
            <person name="Riley R."/>
            <person name="Ohm R."/>
            <person name="Sun H."/>
            <person name="Tunlid A."/>
            <person name="Henrissat B."/>
            <person name="Grigoriev I.V."/>
            <person name="Hibbett D.S."/>
            <person name="Martin F."/>
        </authorList>
    </citation>
    <scope>NUCLEOTIDE SEQUENCE [LARGE SCALE GENOMIC DNA]</scope>
    <source>
        <strain evidence="2 3">Koide BX008</strain>
    </source>
</reference>
<feature type="non-terminal residue" evidence="2">
    <location>
        <position position="131"/>
    </location>
</feature>
<feature type="domain" description="Myb-like" evidence="1">
    <location>
        <begin position="1"/>
        <end position="63"/>
    </location>
</feature>
<evidence type="ECO:0000313" key="2">
    <source>
        <dbReference type="EMBL" id="KIL59134.1"/>
    </source>
</evidence>
<dbReference type="InterPro" id="IPR001005">
    <property type="entry name" value="SANT/Myb"/>
</dbReference>
<keyword evidence="3" id="KW-1185">Reference proteome</keyword>
<dbReference type="PANTHER" id="PTHR46929">
    <property type="entry name" value="EXPRESSED PROTEIN"/>
    <property type="match status" value="1"/>
</dbReference>
<evidence type="ECO:0000313" key="3">
    <source>
        <dbReference type="Proteomes" id="UP000054549"/>
    </source>
</evidence>
<evidence type="ECO:0000259" key="1">
    <source>
        <dbReference type="PROSITE" id="PS50090"/>
    </source>
</evidence>
<dbReference type="Gene3D" id="1.10.10.60">
    <property type="entry name" value="Homeodomain-like"/>
    <property type="match status" value="1"/>
</dbReference>
<accession>A0A0C2SYB5</accession>
<protein>
    <recommendedName>
        <fullName evidence="1">Myb-like domain-containing protein</fullName>
    </recommendedName>
</protein>
<organism evidence="2 3">
    <name type="scientific">Amanita muscaria (strain Koide BX008)</name>
    <dbReference type="NCBI Taxonomy" id="946122"/>
    <lineage>
        <taxon>Eukaryota</taxon>
        <taxon>Fungi</taxon>
        <taxon>Dikarya</taxon>
        <taxon>Basidiomycota</taxon>
        <taxon>Agaricomycotina</taxon>
        <taxon>Agaricomycetes</taxon>
        <taxon>Agaricomycetidae</taxon>
        <taxon>Agaricales</taxon>
        <taxon>Pluteineae</taxon>
        <taxon>Amanitaceae</taxon>
        <taxon>Amanita</taxon>
    </lineage>
</organism>
<dbReference type="Proteomes" id="UP000054549">
    <property type="component" value="Unassembled WGS sequence"/>
</dbReference>
<dbReference type="AlphaFoldDB" id="A0A0C2SYB5"/>
<dbReference type="PROSITE" id="PS50090">
    <property type="entry name" value="MYB_LIKE"/>
    <property type="match status" value="1"/>
</dbReference>
<name>A0A0C2SYB5_AMAMK</name>
<dbReference type="PANTHER" id="PTHR46929:SF3">
    <property type="entry name" value="MYB_SANT-LIKE DOMAIN-CONTAINING PROTEIN"/>
    <property type="match status" value="1"/>
</dbReference>
<dbReference type="OrthoDB" id="76215at2759"/>
<dbReference type="InParanoid" id="A0A0C2SYB5"/>
<dbReference type="EMBL" id="KN818321">
    <property type="protein sequence ID" value="KIL59134.1"/>
    <property type="molecule type" value="Genomic_DNA"/>
</dbReference>
<proteinExistence type="predicted"/>